<dbReference type="OrthoDB" id="362084at2"/>
<reference evidence="1 2" key="1">
    <citation type="submission" date="2018-01" db="EMBL/GenBank/DDBJ databases">
        <title>Saezia sanguinis gen. nov., sp. nov., in the order Burkholderiales isolated from human blood.</title>
        <authorList>
            <person name="Medina-Pascual M.J."/>
            <person name="Valdezate S."/>
            <person name="Monzon S."/>
            <person name="Cuesta I."/>
            <person name="Carrasco G."/>
            <person name="Villalon P."/>
            <person name="Saez-Nieto J.A."/>
        </authorList>
    </citation>
    <scope>NUCLEOTIDE SEQUENCE [LARGE SCALE GENOMIC DNA]</scope>
    <source>
        <strain evidence="1 2">CNM695-12</strain>
    </source>
</reference>
<comment type="caution">
    <text evidence="1">The sequence shown here is derived from an EMBL/GenBank/DDBJ whole genome shotgun (WGS) entry which is preliminary data.</text>
</comment>
<sequence>MASPKDIFLNGCVEIDNALSAHGYKSLQKGQMLKKPLSADKDITGEIHFQSSHLNSAGHIIV</sequence>
<organism evidence="1 2">
    <name type="scientific">Saezia sanguinis</name>
    <dbReference type="NCBI Taxonomy" id="1965230"/>
    <lineage>
        <taxon>Bacteria</taxon>
        <taxon>Pseudomonadati</taxon>
        <taxon>Pseudomonadota</taxon>
        <taxon>Betaproteobacteria</taxon>
        <taxon>Burkholderiales</taxon>
        <taxon>Saeziaceae</taxon>
        <taxon>Saezia</taxon>
    </lineage>
</organism>
<dbReference type="EMBL" id="PQSP01000007">
    <property type="protein sequence ID" value="RUS65997.1"/>
    <property type="molecule type" value="Genomic_DNA"/>
</dbReference>
<protein>
    <submittedName>
        <fullName evidence="1">Uncharacterized protein</fullName>
    </submittedName>
</protein>
<evidence type="ECO:0000313" key="1">
    <source>
        <dbReference type="EMBL" id="RUS65997.1"/>
    </source>
</evidence>
<dbReference type="RefSeq" id="WP_126980537.1">
    <property type="nucleotide sequence ID" value="NZ_PQSP01000007.1"/>
</dbReference>
<dbReference type="Proteomes" id="UP000286947">
    <property type="component" value="Unassembled WGS sequence"/>
</dbReference>
<evidence type="ECO:0000313" key="2">
    <source>
        <dbReference type="Proteomes" id="UP000286947"/>
    </source>
</evidence>
<gene>
    <name evidence="1" type="ORF">CUZ56_02354</name>
</gene>
<name>A0A433SB85_9BURK</name>
<keyword evidence="2" id="KW-1185">Reference proteome</keyword>
<dbReference type="AlphaFoldDB" id="A0A433SB85"/>
<proteinExistence type="predicted"/>
<accession>A0A433SB85</accession>